<dbReference type="STRING" id="709015.GCA_000472485_04381"/>
<sequence length="490" mass="55656">MVTSSIVLEERSHDSVEHRATEESVRLLETLKGANIRFAHWKSNSHLLKGLEGKTDLDILVHPGERTAFEACMALLGYKRMVSQPWSSYPDVEDWLGLDAATGTLLHIHAHYALVTGIQHVKHLYLPWVDAFFRHVITDPQTGWPVPRPELEAIILFVRIWAKMPLQEQLKREPNVPVYIKRELLGLLERSSTTVLVDLCQELGLKVPQGFEASIKIMLRAPDSAALLRVSRELYYQLKPHFRTSWPFSVVASTYYKLLLKVKKRSARFVGPHRFGKSLQGGGKVIALVGSDGSGKSTLSKDLVEWLTFKIDTHYLYMGKYPFIKSYNKKILFGTDPLFQRGAVAKLLRKLTGSLHYIMLIRKKLRLLRVAKALSREGSIVICDRFPQKDTFGLNDGPKLQQHRSKRGAAWEGRLFDKVAALEPDLVIKLQVSPEVASQRKPGHDKANLQQKCESIGRISFNNAAVVSFDTNGNYEQVLLNIKKEIWKHL</sequence>
<dbReference type="KEGG" id="pact:CA264_00990"/>
<dbReference type="AlphaFoldDB" id="A0A1X9YMQ5"/>
<organism evidence="1 2">
    <name type="scientific">Pontibacter actiniarum</name>
    <dbReference type="NCBI Taxonomy" id="323450"/>
    <lineage>
        <taxon>Bacteria</taxon>
        <taxon>Pseudomonadati</taxon>
        <taxon>Bacteroidota</taxon>
        <taxon>Cytophagia</taxon>
        <taxon>Cytophagales</taxon>
        <taxon>Hymenobacteraceae</taxon>
        <taxon>Pontibacter</taxon>
    </lineage>
</organism>
<accession>A0A1X9YMQ5</accession>
<dbReference type="Proteomes" id="UP000266292">
    <property type="component" value="Chromosome"/>
</dbReference>
<protein>
    <recommendedName>
        <fullName evidence="3">Thymidylate kinase</fullName>
    </recommendedName>
</protein>
<name>A0A1X9YMQ5_9BACT</name>
<dbReference type="Gene3D" id="3.40.50.300">
    <property type="entry name" value="P-loop containing nucleotide triphosphate hydrolases"/>
    <property type="match status" value="1"/>
</dbReference>
<dbReference type="EMBL" id="CP021235">
    <property type="protein sequence ID" value="ARS34129.1"/>
    <property type="molecule type" value="Genomic_DNA"/>
</dbReference>
<reference evidence="2" key="1">
    <citation type="submission" date="2017-05" db="EMBL/GenBank/DDBJ databases">
        <authorList>
            <person name="Ray J."/>
            <person name="Price M."/>
            <person name="Deutschbauer A."/>
        </authorList>
    </citation>
    <scope>NUCLEOTIDE SEQUENCE [LARGE SCALE GENOMIC DNA]</scope>
    <source>
        <strain evidence="2">DSM 19842</strain>
    </source>
</reference>
<dbReference type="OrthoDB" id="6494800at2"/>
<evidence type="ECO:0000313" key="1">
    <source>
        <dbReference type="EMBL" id="ARS34129.1"/>
    </source>
</evidence>
<keyword evidence="2" id="KW-1185">Reference proteome</keyword>
<dbReference type="InterPro" id="IPR027417">
    <property type="entry name" value="P-loop_NTPase"/>
</dbReference>
<dbReference type="RefSeq" id="WP_025609549.1">
    <property type="nucleotide sequence ID" value="NZ_CP021235.1"/>
</dbReference>
<evidence type="ECO:0008006" key="3">
    <source>
        <dbReference type="Google" id="ProtNLM"/>
    </source>
</evidence>
<proteinExistence type="predicted"/>
<gene>
    <name evidence="1" type="ORF">CA264_00990</name>
</gene>
<dbReference type="SUPFAM" id="SSF52540">
    <property type="entry name" value="P-loop containing nucleoside triphosphate hydrolases"/>
    <property type="match status" value="1"/>
</dbReference>
<evidence type="ECO:0000313" key="2">
    <source>
        <dbReference type="Proteomes" id="UP000266292"/>
    </source>
</evidence>